<name>A0A026X0R2_OOCBI</name>
<gene>
    <name evidence="1" type="ORF">X777_04688</name>
</gene>
<evidence type="ECO:0000313" key="1">
    <source>
        <dbReference type="EMBL" id="EZA61877.1"/>
    </source>
</evidence>
<dbReference type="EMBL" id="KK107039">
    <property type="protein sequence ID" value="EZA61877.1"/>
    <property type="molecule type" value="Genomic_DNA"/>
</dbReference>
<dbReference type="Proteomes" id="UP000053097">
    <property type="component" value="Unassembled WGS sequence"/>
</dbReference>
<accession>A0A026X0R2</accession>
<protein>
    <submittedName>
        <fullName evidence="1">Uncharacterized protein</fullName>
    </submittedName>
</protein>
<sequence length="89" mass="9726">MEELKYLICTIDNCKCPGVPPSPSWSIILPPRIEEIPCKPAPRRPPCVPPPRCYPITPGPCCPRSLPPPMILAPSSSLFAPSCCRRSNS</sequence>
<proteinExistence type="predicted"/>
<dbReference type="AlphaFoldDB" id="A0A026X0R2"/>
<evidence type="ECO:0000313" key="2">
    <source>
        <dbReference type="Proteomes" id="UP000053097"/>
    </source>
</evidence>
<organism evidence="1 2">
    <name type="scientific">Ooceraea biroi</name>
    <name type="common">Clonal raider ant</name>
    <name type="synonym">Cerapachys biroi</name>
    <dbReference type="NCBI Taxonomy" id="2015173"/>
    <lineage>
        <taxon>Eukaryota</taxon>
        <taxon>Metazoa</taxon>
        <taxon>Ecdysozoa</taxon>
        <taxon>Arthropoda</taxon>
        <taxon>Hexapoda</taxon>
        <taxon>Insecta</taxon>
        <taxon>Pterygota</taxon>
        <taxon>Neoptera</taxon>
        <taxon>Endopterygota</taxon>
        <taxon>Hymenoptera</taxon>
        <taxon>Apocrita</taxon>
        <taxon>Aculeata</taxon>
        <taxon>Formicoidea</taxon>
        <taxon>Formicidae</taxon>
        <taxon>Dorylinae</taxon>
        <taxon>Ooceraea</taxon>
    </lineage>
</organism>
<keyword evidence="2" id="KW-1185">Reference proteome</keyword>
<reference evidence="1 2" key="1">
    <citation type="journal article" date="2014" name="Curr. Biol.">
        <title>The genome of the clonal raider ant Cerapachys biroi.</title>
        <authorList>
            <person name="Oxley P.R."/>
            <person name="Ji L."/>
            <person name="Fetter-Pruneda I."/>
            <person name="McKenzie S.K."/>
            <person name="Li C."/>
            <person name="Hu H."/>
            <person name="Zhang G."/>
            <person name="Kronauer D.J."/>
        </authorList>
    </citation>
    <scope>NUCLEOTIDE SEQUENCE [LARGE SCALE GENOMIC DNA]</scope>
</reference>